<dbReference type="AlphaFoldDB" id="A0A0E9VJH5"/>
<reference evidence="1" key="1">
    <citation type="submission" date="2014-11" db="EMBL/GenBank/DDBJ databases">
        <authorList>
            <person name="Amaro Gonzalez C."/>
        </authorList>
    </citation>
    <scope>NUCLEOTIDE SEQUENCE</scope>
</reference>
<dbReference type="EMBL" id="GBXM01030411">
    <property type="protein sequence ID" value="JAH78166.1"/>
    <property type="molecule type" value="Transcribed_RNA"/>
</dbReference>
<evidence type="ECO:0000313" key="1">
    <source>
        <dbReference type="EMBL" id="JAH78166.1"/>
    </source>
</evidence>
<sequence length="27" mass="3279">MLINTFSEWTVYRIHSIKSNRAQELKL</sequence>
<reference evidence="1" key="2">
    <citation type="journal article" date="2015" name="Fish Shellfish Immunol.">
        <title>Early steps in the European eel (Anguilla anguilla)-Vibrio vulnificus interaction in the gills: Role of the RtxA13 toxin.</title>
        <authorList>
            <person name="Callol A."/>
            <person name="Pajuelo D."/>
            <person name="Ebbesson L."/>
            <person name="Teles M."/>
            <person name="MacKenzie S."/>
            <person name="Amaro C."/>
        </authorList>
    </citation>
    <scope>NUCLEOTIDE SEQUENCE</scope>
</reference>
<accession>A0A0E9VJH5</accession>
<name>A0A0E9VJH5_ANGAN</name>
<protein>
    <submittedName>
        <fullName evidence="1">Uncharacterized protein</fullName>
    </submittedName>
</protein>
<organism evidence="1">
    <name type="scientific">Anguilla anguilla</name>
    <name type="common">European freshwater eel</name>
    <name type="synonym">Muraena anguilla</name>
    <dbReference type="NCBI Taxonomy" id="7936"/>
    <lineage>
        <taxon>Eukaryota</taxon>
        <taxon>Metazoa</taxon>
        <taxon>Chordata</taxon>
        <taxon>Craniata</taxon>
        <taxon>Vertebrata</taxon>
        <taxon>Euteleostomi</taxon>
        <taxon>Actinopterygii</taxon>
        <taxon>Neopterygii</taxon>
        <taxon>Teleostei</taxon>
        <taxon>Anguilliformes</taxon>
        <taxon>Anguillidae</taxon>
        <taxon>Anguilla</taxon>
    </lineage>
</organism>
<proteinExistence type="predicted"/>